<evidence type="ECO:0000313" key="2">
    <source>
        <dbReference type="Proteomes" id="UP000094622"/>
    </source>
</evidence>
<comment type="caution">
    <text evidence="1">The sequence shown here is derived from an EMBL/GenBank/DDBJ whole genome shotgun (WGS) entry which is preliminary data.</text>
</comment>
<name>A0A1E3H795_9HYPH</name>
<dbReference type="AlphaFoldDB" id="A0A1E3H795"/>
<keyword evidence="2" id="KW-1185">Reference proteome</keyword>
<sequence>MDPFETFLRRHAAWSEATFGAGRQTASLTRHIELEIEEVRQRPATSPNGST</sequence>
<proteinExistence type="predicted"/>
<accession>A0A1E3H795</accession>
<dbReference type="Proteomes" id="UP000094622">
    <property type="component" value="Unassembled WGS sequence"/>
</dbReference>
<organism evidence="1 2">
    <name type="scientific">Methylobrevis pamukkalensis</name>
    <dbReference type="NCBI Taxonomy" id="1439726"/>
    <lineage>
        <taxon>Bacteria</taxon>
        <taxon>Pseudomonadati</taxon>
        <taxon>Pseudomonadota</taxon>
        <taxon>Alphaproteobacteria</taxon>
        <taxon>Hyphomicrobiales</taxon>
        <taxon>Pleomorphomonadaceae</taxon>
        <taxon>Methylobrevis</taxon>
    </lineage>
</organism>
<gene>
    <name evidence="1" type="ORF">A6302_00983</name>
</gene>
<evidence type="ECO:0000313" key="1">
    <source>
        <dbReference type="EMBL" id="ODN71646.1"/>
    </source>
</evidence>
<reference evidence="1 2" key="1">
    <citation type="submission" date="2016-07" db="EMBL/GenBank/DDBJ databases">
        <title>Draft Genome Sequence of Methylobrevis pamukkalensis PK2.</title>
        <authorList>
            <person name="Vasilenko O.V."/>
            <person name="Doronina N.V."/>
            <person name="Shmareva M.N."/>
            <person name="Tarlachkov S.V."/>
            <person name="Mustakhimov I."/>
            <person name="Trotsenko Y.A."/>
        </authorList>
    </citation>
    <scope>NUCLEOTIDE SEQUENCE [LARGE SCALE GENOMIC DNA]</scope>
    <source>
        <strain evidence="1 2">PK2</strain>
    </source>
</reference>
<dbReference type="EMBL" id="MCRJ01000016">
    <property type="protein sequence ID" value="ODN71646.1"/>
    <property type="molecule type" value="Genomic_DNA"/>
</dbReference>
<dbReference type="RefSeq" id="WP_141703408.1">
    <property type="nucleotide sequence ID" value="NZ_MCRJ01000016.1"/>
</dbReference>
<protein>
    <submittedName>
        <fullName evidence="1">Uncharacterized protein</fullName>
    </submittedName>
</protein>